<organism evidence="2 3">
    <name type="scientific">Georgenia yuyongxinii</name>
    <dbReference type="NCBI Taxonomy" id="2589797"/>
    <lineage>
        <taxon>Bacteria</taxon>
        <taxon>Bacillati</taxon>
        <taxon>Actinomycetota</taxon>
        <taxon>Actinomycetes</taxon>
        <taxon>Micrococcales</taxon>
        <taxon>Bogoriellaceae</taxon>
        <taxon>Georgenia</taxon>
    </lineage>
</organism>
<gene>
    <name evidence="2" type="ORF">FE374_03215</name>
</gene>
<dbReference type="EMBL" id="CP040915">
    <property type="protein sequence ID" value="QDC23768.1"/>
    <property type="molecule type" value="Genomic_DNA"/>
</dbReference>
<feature type="domain" description="Helix-turn-helix" evidence="1">
    <location>
        <begin position="68"/>
        <end position="116"/>
    </location>
</feature>
<protein>
    <submittedName>
        <fullName evidence="2">Helix-turn-helix domain-containing protein</fullName>
    </submittedName>
</protein>
<proteinExistence type="predicted"/>
<name>A0A5B8BZX1_9MICO</name>
<dbReference type="InterPro" id="IPR009061">
    <property type="entry name" value="DNA-bd_dom_put_sf"/>
</dbReference>
<dbReference type="KEGG" id="gyu:FE374_03215"/>
<dbReference type="InterPro" id="IPR036388">
    <property type="entry name" value="WH-like_DNA-bd_sf"/>
</dbReference>
<dbReference type="Pfam" id="PF12728">
    <property type="entry name" value="HTH_17"/>
    <property type="match status" value="1"/>
</dbReference>
<dbReference type="Proteomes" id="UP000314616">
    <property type="component" value="Chromosome"/>
</dbReference>
<dbReference type="InterPro" id="IPR041657">
    <property type="entry name" value="HTH_17"/>
</dbReference>
<evidence type="ECO:0000259" key="1">
    <source>
        <dbReference type="Pfam" id="PF12728"/>
    </source>
</evidence>
<dbReference type="AlphaFoldDB" id="A0A5B8BZX1"/>
<evidence type="ECO:0000313" key="2">
    <source>
        <dbReference type="EMBL" id="QDC23768.1"/>
    </source>
</evidence>
<sequence length="134" mass="15024">MQVSGFLLSSQDADMKDGDLRMPRFVPRNGPHPGRVNEHVRPVCHAHLMGMSEHIDSPEPLTCTPLWTLDELCAKLHTSPRTVHGWRRTGTAPKAYKVGKHLMFEEAEIRAWLEARQTASTTADLAGREAETGW</sequence>
<dbReference type="Gene3D" id="1.10.10.10">
    <property type="entry name" value="Winged helix-like DNA-binding domain superfamily/Winged helix DNA-binding domain"/>
    <property type="match status" value="1"/>
</dbReference>
<dbReference type="OrthoDB" id="194758at2"/>
<evidence type="ECO:0000313" key="3">
    <source>
        <dbReference type="Proteomes" id="UP000314616"/>
    </source>
</evidence>
<dbReference type="SUPFAM" id="SSF46955">
    <property type="entry name" value="Putative DNA-binding domain"/>
    <property type="match status" value="1"/>
</dbReference>
<reference evidence="2 3" key="1">
    <citation type="submission" date="2019-05" db="EMBL/GenBank/DDBJ databases">
        <title>Georgenia *** sp. nov., and Georgenia *** sp. nov., isolated from the intestinal contents of plateau pika (Ochotona curzoniae) in the Qinghai-Tibet plateau of China.</title>
        <authorList>
            <person name="Tian Z."/>
        </authorList>
    </citation>
    <scope>NUCLEOTIDE SEQUENCE [LARGE SCALE GENOMIC DNA]</scope>
    <source>
        <strain evidence="2 3">Z443</strain>
    </source>
</reference>
<accession>A0A5B8BZX1</accession>